<protein>
    <submittedName>
        <fullName evidence="1">Uncharacterized protein</fullName>
    </submittedName>
</protein>
<name>A0ABQ6IHY7_9MICO</name>
<dbReference type="Proteomes" id="UP001157125">
    <property type="component" value="Unassembled WGS sequence"/>
</dbReference>
<comment type="caution">
    <text evidence="1">The sequence shown here is derived from an EMBL/GenBank/DDBJ whole genome shotgun (WGS) entry which is preliminary data.</text>
</comment>
<evidence type="ECO:0000313" key="1">
    <source>
        <dbReference type="EMBL" id="GMA36367.1"/>
    </source>
</evidence>
<dbReference type="Gene3D" id="3.40.50.11820">
    <property type="match status" value="1"/>
</dbReference>
<gene>
    <name evidence="1" type="ORF">GCM10025876_25710</name>
</gene>
<dbReference type="InterPro" id="IPR043149">
    <property type="entry name" value="TagF_N"/>
</dbReference>
<reference evidence="2" key="1">
    <citation type="journal article" date="2019" name="Int. J. Syst. Evol. Microbiol.">
        <title>The Global Catalogue of Microorganisms (GCM) 10K type strain sequencing project: providing services to taxonomists for standard genome sequencing and annotation.</title>
        <authorList>
            <consortium name="The Broad Institute Genomics Platform"/>
            <consortium name="The Broad Institute Genome Sequencing Center for Infectious Disease"/>
            <person name="Wu L."/>
            <person name="Ma J."/>
        </authorList>
    </citation>
    <scope>NUCLEOTIDE SEQUENCE [LARGE SCALE GENOMIC DNA]</scope>
    <source>
        <strain evidence="2">NBRC 112299</strain>
    </source>
</reference>
<dbReference type="EMBL" id="BSUN01000001">
    <property type="protein sequence ID" value="GMA36367.1"/>
    <property type="molecule type" value="Genomic_DNA"/>
</dbReference>
<proteinExistence type="predicted"/>
<keyword evidence="2" id="KW-1185">Reference proteome</keyword>
<sequence length="126" mass="14553">MARAETWAVRVARRSPVGARYRDAWVLCDRDVQAHDNAEHLYRYLAAERPDINAWFALSRRSPDYARLKREGFRLLDYGSWRHQPGAAERHRLNLVADRSLHRVAAAEAMEAFRSVAPDLFAARGH</sequence>
<organism evidence="1 2">
    <name type="scientific">Demequina litorisediminis</name>
    <dbReference type="NCBI Taxonomy" id="1849022"/>
    <lineage>
        <taxon>Bacteria</taxon>
        <taxon>Bacillati</taxon>
        <taxon>Actinomycetota</taxon>
        <taxon>Actinomycetes</taxon>
        <taxon>Micrococcales</taxon>
        <taxon>Demequinaceae</taxon>
        <taxon>Demequina</taxon>
    </lineage>
</organism>
<accession>A0ABQ6IHY7</accession>
<evidence type="ECO:0000313" key="2">
    <source>
        <dbReference type="Proteomes" id="UP001157125"/>
    </source>
</evidence>